<proteinExistence type="predicted"/>
<accession>A0A7C7D596</accession>
<gene>
    <name evidence="1" type="ORF">GX523_07460</name>
</gene>
<evidence type="ECO:0000313" key="1">
    <source>
        <dbReference type="EMBL" id="HHY26573.1"/>
    </source>
</evidence>
<comment type="caution">
    <text evidence="1">The sequence shown here is derived from an EMBL/GenBank/DDBJ whole genome shotgun (WGS) entry which is preliminary data.</text>
</comment>
<evidence type="ECO:0000313" key="2">
    <source>
        <dbReference type="Proteomes" id="UP000553059"/>
    </source>
</evidence>
<protein>
    <submittedName>
        <fullName evidence="1">Uncharacterized protein</fullName>
    </submittedName>
</protein>
<dbReference type="EMBL" id="DUTF01000168">
    <property type="protein sequence ID" value="HHY26573.1"/>
    <property type="molecule type" value="Genomic_DNA"/>
</dbReference>
<dbReference type="AlphaFoldDB" id="A0A7C7D596"/>
<organism evidence="1 2">
    <name type="scientific">Desulfitobacterium dehalogenans</name>
    <dbReference type="NCBI Taxonomy" id="36854"/>
    <lineage>
        <taxon>Bacteria</taxon>
        <taxon>Bacillati</taxon>
        <taxon>Bacillota</taxon>
        <taxon>Clostridia</taxon>
        <taxon>Eubacteriales</taxon>
        <taxon>Desulfitobacteriaceae</taxon>
        <taxon>Desulfitobacterium</taxon>
    </lineage>
</organism>
<reference evidence="1 2" key="1">
    <citation type="journal article" date="2020" name="Biotechnol. Biofuels">
        <title>New insights from the biogas microbiome by comprehensive genome-resolved metagenomics of nearly 1600 species originating from multiple anaerobic digesters.</title>
        <authorList>
            <person name="Campanaro S."/>
            <person name="Treu L."/>
            <person name="Rodriguez-R L.M."/>
            <person name="Kovalovszki A."/>
            <person name="Ziels R.M."/>
            <person name="Maus I."/>
            <person name="Zhu X."/>
            <person name="Kougias P.G."/>
            <person name="Basile A."/>
            <person name="Luo G."/>
            <person name="Schluter A."/>
            <person name="Konstantinidis K.T."/>
            <person name="Angelidaki I."/>
        </authorList>
    </citation>
    <scope>NUCLEOTIDE SEQUENCE [LARGE SCALE GENOMIC DNA]</scope>
    <source>
        <strain evidence="1">AS05jafATM_4</strain>
    </source>
</reference>
<dbReference type="Proteomes" id="UP000553059">
    <property type="component" value="Unassembled WGS sequence"/>
</dbReference>
<sequence length="309" mass="34902">MNEYTQAEIGHKTNIEILNILPEKVNAGEDLLIQVRVTSVSNNDLLGCKIQVIDFSSNNVTETELNFFNRIDNDTYEFPLKAPKEPGEYAWTVLFPAQQKEGTLFKESSMQFSFIVKPHMITISSWGVLSPVTQGEKFKVNIGVKCSAGCSLAGLPLFVMDDNHQQVAVGHLREEIMPQTNGFYWTEQELTAPTDEAFHKWAIQCRAQELEIQHQSLPETFLFRTAKPPEHKIMIKVINKFDKSPIQEAYVMLGLYKATADKNGVATLVVPGGNQELYITKDDYISFQTSLEISEDTDIKAELEYCPVL</sequence>
<name>A0A7C7D596_9FIRM</name>